<organism evidence="1 2">
    <name type="scientific">Elysia marginata</name>
    <dbReference type="NCBI Taxonomy" id="1093978"/>
    <lineage>
        <taxon>Eukaryota</taxon>
        <taxon>Metazoa</taxon>
        <taxon>Spiralia</taxon>
        <taxon>Lophotrochozoa</taxon>
        <taxon>Mollusca</taxon>
        <taxon>Gastropoda</taxon>
        <taxon>Heterobranchia</taxon>
        <taxon>Euthyneura</taxon>
        <taxon>Panpulmonata</taxon>
        <taxon>Sacoglossa</taxon>
        <taxon>Placobranchoidea</taxon>
        <taxon>Plakobranchidae</taxon>
        <taxon>Elysia</taxon>
    </lineage>
</organism>
<dbReference type="EMBL" id="BMAT01011267">
    <property type="protein sequence ID" value="GFR69501.1"/>
    <property type="molecule type" value="Genomic_DNA"/>
</dbReference>
<dbReference type="Proteomes" id="UP000762676">
    <property type="component" value="Unassembled WGS sequence"/>
</dbReference>
<dbReference type="AlphaFoldDB" id="A0AAV4FAQ5"/>
<comment type="caution">
    <text evidence="1">The sequence shown here is derived from an EMBL/GenBank/DDBJ whole genome shotgun (WGS) entry which is preliminary data.</text>
</comment>
<sequence length="104" mass="12087">MFYPTGRKEIHSALEEHFLKTGRGRRAALPLIRPTNSILLHLYCLKEDHSISWETVTDWYIKLFGPEDVTRGKLEHKVKSLLKTLPSTELLESNVKWSSLPDDR</sequence>
<evidence type="ECO:0000313" key="2">
    <source>
        <dbReference type="Proteomes" id="UP000762676"/>
    </source>
</evidence>
<protein>
    <recommendedName>
        <fullName evidence="3">Mos1 transposase HTH domain-containing protein</fullName>
    </recommendedName>
</protein>
<proteinExistence type="predicted"/>
<evidence type="ECO:0000313" key="1">
    <source>
        <dbReference type="EMBL" id="GFR69501.1"/>
    </source>
</evidence>
<accession>A0AAV4FAQ5</accession>
<name>A0AAV4FAQ5_9GAST</name>
<reference evidence="1 2" key="1">
    <citation type="journal article" date="2021" name="Elife">
        <title>Chloroplast acquisition without the gene transfer in kleptoplastic sea slugs, Plakobranchus ocellatus.</title>
        <authorList>
            <person name="Maeda T."/>
            <person name="Takahashi S."/>
            <person name="Yoshida T."/>
            <person name="Shimamura S."/>
            <person name="Takaki Y."/>
            <person name="Nagai Y."/>
            <person name="Toyoda A."/>
            <person name="Suzuki Y."/>
            <person name="Arimoto A."/>
            <person name="Ishii H."/>
            <person name="Satoh N."/>
            <person name="Nishiyama T."/>
            <person name="Hasebe M."/>
            <person name="Maruyama T."/>
            <person name="Minagawa J."/>
            <person name="Obokata J."/>
            <person name="Shigenobu S."/>
        </authorList>
    </citation>
    <scope>NUCLEOTIDE SEQUENCE [LARGE SCALE GENOMIC DNA]</scope>
</reference>
<evidence type="ECO:0008006" key="3">
    <source>
        <dbReference type="Google" id="ProtNLM"/>
    </source>
</evidence>
<keyword evidence="2" id="KW-1185">Reference proteome</keyword>
<gene>
    <name evidence="1" type="ORF">ElyMa_005633100</name>
</gene>